<protein>
    <submittedName>
        <fullName evidence="1">Helix-turn-helix domain containing protein</fullName>
    </submittedName>
</protein>
<evidence type="ECO:0000313" key="2">
    <source>
        <dbReference type="Proteomes" id="UP001589747"/>
    </source>
</evidence>
<keyword evidence="2" id="KW-1185">Reference proteome</keyword>
<proteinExistence type="predicted"/>
<dbReference type="RefSeq" id="WP_377494767.1">
    <property type="nucleotide sequence ID" value="NZ_JBHMDO010000022.1"/>
</dbReference>
<organism evidence="1 2">
    <name type="scientific">Paenibacillus aurantiacus</name>
    <dbReference type="NCBI Taxonomy" id="1936118"/>
    <lineage>
        <taxon>Bacteria</taxon>
        <taxon>Bacillati</taxon>
        <taxon>Bacillota</taxon>
        <taxon>Bacilli</taxon>
        <taxon>Bacillales</taxon>
        <taxon>Paenibacillaceae</taxon>
        <taxon>Paenibacillus</taxon>
    </lineage>
</organism>
<name>A0ABV5KP33_9BACL</name>
<comment type="caution">
    <text evidence="1">The sequence shown here is derived from an EMBL/GenBank/DDBJ whole genome shotgun (WGS) entry which is preliminary data.</text>
</comment>
<dbReference type="EMBL" id="JBHMDO010000022">
    <property type="protein sequence ID" value="MFB9326975.1"/>
    <property type="molecule type" value="Genomic_DNA"/>
</dbReference>
<evidence type="ECO:0000313" key="1">
    <source>
        <dbReference type="EMBL" id="MFB9326975.1"/>
    </source>
</evidence>
<gene>
    <name evidence="1" type="ORF">ACFFSY_13690</name>
</gene>
<sequence>MRKKRINTYIACEDLNHVWDESEVIAFDQMWCEGLCIYEIAEAFQRDPDEVAILAIDRACKRMIKPRGTGALGATQKGQKKWA</sequence>
<reference evidence="1 2" key="1">
    <citation type="submission" date="2024-09" db="EMBL/GenBank/DDBJ databases">
        <authorList>
            <person name="Sun Q."/>
            <person name="Mori K."/>
        </authorList>
    </citation>
    <scope>NUCLEOTIDE SEQUENCE [LARGE SCALE GENOMIC DNA]</scope>
    <source>
        <strain evidence="1 2">TISTR 2452</strain>
    </source>
</reference>
<accession>A0ABV5KP33</accession>
<dbReference type="Proteomes" id="UP001589747">
    <property type="component" value="Unassembled WGS sequence"/>
</dbReference>